<organism evidence="2 3">
    <name type="scientific">Athelia psychrophila</name>
    <dbReference type="NCBI Taxonomy" id="1759441"/>
    <lineage>
        <taxon>Eukaryota</taxon>
        <taxon>Fungi</taxon>
        <taxon>Dikarya</taxon>
        <taxon>Basidiomycota</taxon>
        <taxon>Agaricomycotina</taxon>
        <taxon>Agaricomycetes</taxon>
        <taxon>Agaricomycetidae</taxon>
        <taxon>Atheliales</taxon>
        <taxon>Atheliaceae</taxon>
        <taxon>Athelia</taxon>
    </lineage>
</organism>
<dbReference type="Proteomes" id="UP000076532">
    <property type="component" value="Unassembled WGS sequence"/>
</dbReference>
<protein>
    <submittedName>
        <fullName evidence="2">Uncharacterized protein</fullName>
    </submittedName>
</protein>
<dbReference type="AlphaFoldDB" id="A0A166GM43"/>
<feature type="region of interest" description="Disordered" evidence="1">
    <location>
        <begin position="71"/>
        <end position="99"/>
    </location>
</feature>
<feature type="non-terminal residue" evidence="2">
    <location>
        <position position="99"/>
    </location>
</feature>
<reference evidence="2 3" key="1">
    <citation type="journal article" date="2016" name="Mol. Biol. Evol.">
        <title>Comparative Genomics of Early-Diverging Mushroom-Forming Fungi Provides Insights into the Origins of Lignocellulose Decay Capabilities.</title>
        <authorList>
            <person name="Nagy L.G."/>
            <person name="Riley R."/>
            <person name="Tritt A."/>
            <person name="Adam C."/>
            <person name="Daum C."/>
            <person name="Floudas D."/>
            <person name="Sun H."/>
            <person name="Yadav J.S."/>
            <person name="Pangilinan J."/>
            <person name="Larsson K.H."/>
            <person name="Matsuura K."/>
            <person name="Barry K."/>
            <person name="Labutti K."/>
            <person name="Kuo R."/>
            <person name="Ohm R.A."/>
            <person name="Bhattacharya S.S."/>
            <person name="Shirouzu T."/>
            <person name="Yoshinaga Y."/>
            <person name="Martin F.M."/>
            <person name="Grigoriev I.V."/>
            <person name="Hibbett D.S."/>
        </authorList>
    </citation>
    <scope>NUCLEOTIDE SEQUENCE [LARGE SCALE GENOMIC DNA]</scope>
    <source>
        <strain evidence="2 3">CBS 109695</strain>
    </source>
</reference>
<accession>A0A166GM43</accession>
<proteinExistence type="predicted"/>
<evidence type="ECO:0000256" key="1">
    <source>
        <dbReference type="SAM" id="MobiDB-lite"/>
    </source>
</evidence>
<dbReference type="OrthoDB" id="3253416at2759"/>
<gene>
    <name evidence="2" type="ORF">FIBSPDRAFT_685056</name>
</gene>
<evidence type="ECO:0000313" key="3">
    <source>
        <dbReference type="Proteomes" id="UP000076532"/>
    </source>
</evidence>
<keyword evidence="3" id="KW-1185">Reference proteome</keyword>
<name>A0A166GM43_9AGAM</name>
<sequence>MSYVNFIVDIVEKYYIKIINWPANIPFIKPADIGDINHLRQLVAAFKTGSTYWRPLTKHEKKLVENEARARKEAGVVAKKPRAKRSDAGVKRGPNASLK</sequence>
<dbReference type="EMBL" id="KV417577">
    <property type="protein sequence ID" value="KZP17974.1"/>
    <property type="molecule type" value="Genomic_DNA"/>
</dbReference>
<evidence type="ECO:0000313" key="2">
    <source>
        <dbReference type="EMBL" id="KZP17974.1"/>
    </source>
</evidence>